<dbReference type="Gene3D" id="4.10.240.10">
    <property type="entry name" value="Zn(2)-C6 fungal-type DNA-binding domain"/>
    <property type="match status" value="1"/>
</dbReference>
<evidence type="ECO:0000256" key="2">
    <source>
        <dbReference type="ARBA" id="ARBA00022833"/>
    </source>
</evidence>
<dbReference type="EMBL" id="JAGSXJ010000004">
    <property type="protein sequence ID" value="KAH6692591.1"/>
    <property type="molecule type" value="Genomic_DNA"/>
</dbReference>
<name>A0A9P8VK27_9PEZI</name>
<dbReference type="InterPro" id="IPR036864">
    <property type="entry name" value="Zn2-C6_fun-type_DNA-bd_sf"/>
</dbReference>
<dbReference type="SMART" id="SM00066">
    <property type="entry name" value="GAL4"/>
    <property type="match status" value="1"/>
</dbReference>
<dbReference type="GO" id="GO:0008270">
    <property type="term" value="F:zinc ion binding"/>
    <property type="evidence" value="ECO:0007669"/>
    <property type="project" value="InterPro"/>
</dbReference>
<dbReference type="InterPro" id="IPR001138">
    <property type="entry name" value="Zn2Cys6_DnaBD"/>
</dbReference>
<accession>A0A9P8VK27</accession>
<proteinExistence type="predicted"/>
<evidence type="ECO:0000256" key="5">
    <source>
        <dbReference type="ARBA" id="ARBA00023242"/>
    </source>
</evidence>
<dbReference type="Proteomes" id="UP000770015">
    <property type="component" value="Unassembled WGS sequence"/>
</dbReference>
<keyword evidence="1" id="KW-0479">Metal-binding</keyword>
<reference evidence="8" key="1">
    <citation type="journal article" date="2021" name="Nat. Commun.">
        <title>Genetic determinants of endophytism in the Arabidopsis root mycobiome.</title>
        <authorList>
            <person name="Mesny F."/>
            <person name="Miyauchi S."/>
            <person name="Thiergart T."/>
            <person name="Pickel B."/>
            <person name="Atanasova L."/>
            <person name="Karlsson M."/>
            <person name="Huettel B."/>
            <person name="Barry K.W."/>
            <person name="Haridas S."/>
            <person name="Chen C."/>
            <person name="Bauer D."/>
            <person name="Andreopoulos W."/>
            <person name="Pangilinan J."/>
            <person name="LaButti K."/>
            <person name="Riley R."/>
            <person name="Lipzen A."/>
            <person name="Clum A."/>
            <person name="Drula E."/>
            <person name="Henrissat B."/>
            <person name="Kohler A."/>
            <person name="Grigoriev I.V."/>
            <person name="Martin F.M."/>
            <person name="Hacquard S."/>
        </authorList>
    </citation>
    <scope>NUCLEOTIDE SEQUENCE</scope>
    <source>
        <strain evidence="8">MPI-SDFR-AT-0117</strain>
    </source>
</reference>
<comment type="caution">
    <text evidence="8">The sequence shown here is derived from an EMBL/GenBank/DDBJ whole genome shotgun (WGS) entry which is preliminary data.</text>
</comment>
<feature type="compositionally biased region" description="Low complexity" evidence="6">
    <location>
        <begin position="58"/>
        <end position="75"/>
    </location>
</feature>
<organism evidence="8 9">
    <name type="scientific">Plectosphaerella plurivora</name>
    <dbReference type="NCBI Taxonomy" id="936078"/>
    <lineage>
        <taxon>Eukaryota</taxon>
        <taxon>Fungi</taxon>
        <taxon>Dikarya</taxon>
        <taxon>Ascomycota</taxon>
        <taxon>Pezizomycotina</taxon>
        <taxon>Sordariomycetes</taxon>
        <taxon>Hypocreomycetidae</taxon>
        <taxon>Glomerellales</taxon>
        <taxon>Plectosphaerellaceae</taxon>
        <taxon>Plectosphaerella</taxon>
    </lineage>
</organism>
<dbReference type="PROSITE" id="PS00463">
    <property type="entry name" value="ZN2_CY6_FUNGAL_1"/>
    <property type="match status" value="1"/>
</dbReference>
<dbReference type="Pfam" id="PF00172">
    <property type="entry name" value="Zn_clus"/>
    <property type="match status" value="1"/>
</dbReference>
<dbReference type="SUPFAM" id="SSF57701">
    <property type="entry name" value="Zn2/Cys6 DNA-binding domain"/>
    <property type="match status" value="1"/>
</dbReference>
<sequence>MSKAPTAMSLNSADNRRRDPACAACSKSKRRCSKQHPVCRRCRHQNLHCIYPLTRMPAPQSPQSSNAAQSSLSLSTHGDSHTTSLLGISPPESHVSQVVNPAATSWFLEPSSWAIDHEQIGEDDRITYPDSGLDHFIGRVRIWLDQWTSENHCAFVHRRLYGVDLPKSLQHAFAAWRVYRSATNTKSLRIALRMAADWSNDLVQEVAISESLLEAGETPSLRDQLGRTQAMFVLQVIGLFDGDVRARASSEALLSTITKWADALLQTAMAAAASDQTYTSEEPLNSPQINQLRSDGTVVSEWKAWILSESIRRLWITATLMEAAFLIWHQGSSVCPGSIGFTGRSGLWDASSPHSWQEHLQGSSTAKNPVFCRRLDRLIDEAKPSDVDEFTQALLTYGRGREDVEDWVASE</sequence>
<dbReference type="PROSITE" id="PS50048">
    <property type="entry name" value="ZN2_CY6_FUNGAL_2"/>
    <property type="match status" value="1"/>
</dbReference>
<evidence type="ECO:0000313" key="9">
    <source>
        <dbReference type="Proteomes" id="UP000770015"/>
    </source>
</evidence>
<protein>
    <recommendedName>
        <fullName evidence="7">Zn(2)-C6 fungal-type domain-containing protein</fullName>
    </recommendedName>
</protein>
<evidence type="ECO:0000256" key="6">
    <source>
        <dbReference type="SAM" id="MobiDB-lite"/>
    </source>
</evidence>
<dbReference type="PANTHER" id="PTHR47660">
    <property type="entry name" value="TRANSCRIPTION FACTOR WITH C2H2 AND ZN(2)-CYS(6) DNA BINDING DOMAIN (EUROFUNG)-RELATED-RELATED"/>
    <property type="match status" value="1"/>
</dbReference>
<feature type="domain" description="Zn(2)-C6 fungal-type" evidence="7">
    <location>
        <begin position="21"/>
        <end position="51"/>
    </location>
</feature>
<dbReference type="OrthoDB" id="5355161at2759"/>
<feature type="region of interest" description="Disordered" evidence="6">
    <location>
        <begin position="1"/>
        <end position="20"/>
    </location>
</feature>
<evidence type="ECO:0000256" key="3">
    <source>
        <dbReference type="ARBA" id="ARBA00023015"/>
    </source>
</evidence>
<keyword evidence="3" id="KW-0805">Transcription regulation</keyword>
<dbReference type="AlphaFoldDB" id="A0A9P8VK27"/>
<dbReference type="GO" id="GO:0000981">
    <property type="term" value="F:DNA-binding transcription factor activity, RNA polymerase II-specific"/>
    <property type="evidence" value="ECO:0007669"/>
    <property type="project" value="InterPro"/>
</dbReference>
<dbReference type="CDD" id="cd00067">
    <property type="entry name" value="GAL4"/>
    <property type="match status" value="1"/>
</dbReference>
<evidence type="ECO:0000256" key="4">
    <source>
        <dbReference type="ARBA" id="ARBA00023163"/>
    </source>
</evidence>
<keyword evidence="2" id="KW-0862">Zinc</keyword>
<keyword evidence="4" id="KW-0804">Transcription</keyword>
<keyword evidence="9" id="KW-1185">Reference proteome</keyword>
<feature type="region of interest" description="Disordered" evidence="6">
    <location>
        <begin position="58"/>
        <end position="89"/>
    </location>
</feature>
<evidence type="ECO:0000313" key="8">
    <source>
        <dbReference type="EMBL" id="KAH6692591.1"/>
    </source>
</evidence>
<gene>
    <name evidence="8" type="ORF">F5X68DRAFT_259220</name>
</gene>
<evidence type="ECO:0000256" key="1">
    <source>
        <dbReference type="ARBA" id="ARBA00022723"/>
    </source>
</evidence>
<keyword evidence="5" id="KW-0539">Nucleus</keyword>
<evidence type="ECO:0000259" key="7">
    <source>
        <dbReference type="PROSITE" id="PS50048"/>
    </source>
</evidence>